<protein>
    <recommendedName>
        <fullName evidence="5">DUF4878 domain-containing protein</fullName>
    </recommendedName>
</protein>
<feature type="compositionally biased region" description="Pro residues" evidence="1">
    <location>
        <begin position="64"/>
        <end position="86"/>
    </location>
</feature>
<feature type="compositionally biased region" description="Low complexity" evidence="1">
    <location>
        <begin position="34"/>
        <end position="44"/>
    </location>
</feature>
<evidence type="ECO:0000313" key="3">
    <source>
        <dbReference type="EMBL" id="UYM04475.1"/>
    </source>
</evidence>
<feature type="region of interest" description="Disordered" evidence="1">
    <location>
        <begin position="1"/>
        <end position="96"/>
    </location>
</feature>
<accession>A0AA46TG20</accession>
<gene>
    <name evidence="3" type="ORF">L0C25_18335</name>
</gene>
<keyword evidence="2" id="KW-0812">Transmembrane</keyword>
<reference evidence="3" key="1">
    <citation type="submission" date="2022-01" db="EMBL/GenBank/DDBJ databases">
        <title>Nocardioidaceae gen. sp. A5X3R13.</title>
        <authorList>
            <person name="Lopez Marin M.A."/>
            <person name="Uhlik O."/>
        </authorList>
    </citation>
    <scope>NUCLEOTIDE SEQUENCE</scope>
    <source>
        <strain evidence="3">A5X3R13</strain>
    </source>
</reference>
<evidence type="ECO:0000256" key="1">
    <source>
        <dbReference type="SAM" id="MobiDB-lite"/>
    </source>
</evidence>
<keyword evidence="4" id="KW-1185">Reference proteome</keyword>
<dbReference type="RefSeq" id="WP_271633197.1">
    <property type="nucleotide sequence ID" value="NZ_CP094970.1"/>
</dbReference>
<dbReference type="EMBL" id="CP094970">
    <property type="protein sequence ID" value="UYM04475.1"/>
    <property type="molecule type" value="Genomic_DNA"/>
</dbReference>
<feature type="compositionally biased region" description="Low complexity" evidence="1">
    <location>
        <begin position="53"/>
        <end position="63"/>
    </location>
</feature>
<evidence type="ECO:0000256" key="2">
    <source>
        <dbReference type="SAM" id="Phobius"/>
    </source>
</evidence>
<keyword evidence="2" id="KW-1133">Transmembrane helix</keyword>
<dbReference type="KEGG" id="sgrg:L0C25_18335"/>
<sequence length="255" mass="26298">MSNQQPPPGYGGGNDPYGQRPGPYGQQPPPQGQPPYGQQPGPYGQQPPPQGQPPYGQQPGPYAQQPPPPGQPPYGQQPPQGQPPYAQPGQSSQWAQHQTLYEQMSSGDRPSGGSGNKLMLLLGGAGLLVVVLIVAAVFLLRGGGGAGSSADEALDNFVSAINDTDCDAVKDVTTDAFHKEMNIEDCSGSNFSEGISGGSDEVEVEAGDVKEDGDAATGTITLSGGPEGSEDIKIKVALTKEGDGWLVDSFAPEQA</sequence>
<name>A0AA46TG20_9ACTN</name>
<evidence type="ECO:0008006" key="5">
    <source>
        <dbReference type="Google" id="ProtNLM"/>
    </source>
</evidence>
<feature type="compositionally biased region" description="Low complexity" evidence="1">
    <location>
        <begin position="16"/>
        <end position="25"/>
    </location>
</feature>
<dbReference type="AlphaFoldDB" id="A0AA46TG20"/>
<proteinExistence type="predicted"/>
<evidence type="ECO:0000313" key="4">
    <source>
        <dbReference type="Proteomes" id="UP001164390"/>
    </source>
</evidence>
<dbReference type="Proteomes" id="UP001164390">
    <property type="component" value="Chromosome"/>
</dbReference>
<keyword evidence="2" id="KW-0472">Membrane</keyword>
<feature type="transmembrane region" description="Helical" evidence="2">
    <location>
        <begin position="118"/>
        <end position="140"/>
    </location>
</feature>
<organism evidence="3 4">
    <name type="scientific">Solicola gregarius</name>
    <dbReference type="NCBI Taxonomy" id="2908642"/>
    <lineage>
        <taxon>Bacteria</taxon>
        <taxon>Bacillati</taxon>
        <taxon>Actinomycetota</taxon>
        <taxon>Actinomycetes</taxon>
        <taxon>Propionibacteriales</taxon>
        <taxon>Nocardioidaceae</taxon>
        <taxon>Solicola</taxon>
    </lineage>
</organism>